<dbReference type="InterPro" id="IPR003593">
    <property type="entry name" value="AAA+_ATPase"/>
</dbReference>
<dbReference type="PANTHER" id="PTHR32182">
    <property type="entry name" value="DNA REPLICATION AND REPAIR PROTEIN RECF"/>
    <property type="match status" value="1"/>
</dbReference>
<dbReference type="GO" id="GO:0005524">
    <property type="term" value="F:ATP binding"/>
    <property type="evidence" value="ECO:0007669"/>
    <property type="project" value="UniProtKB-KW"/>
</dbReference>
<dbReference type="EMBL" id="JAATJA010000001">
    <property type="protein sequence ID" value="NJB66695.1"/>
    <property type="molecule type" value="Genomic_DNA"/>
</dbReference>
<dbReference type="InterPro" id="IPR027417">
    <property type="entry name" value="P-loop_NTPase"/>
</dbReference>
<comment type="caution">
    <text evidence="2">The sequence shown here is derived from an EMBL/GenBank/DDBJ whole genome shotgun (WGS) entry which is preliminary data.</text>
</comment>
<dbReference type="RefSeq" id="WP_167939811.1">
    <property type="nucleotide sequence ID" value="NZ_JAATJA010000001.1"/>
</dbReference>
<keyword evidence="2" id="KW-0547">Nucleotide-binding</keyword>
<feature type="domain" description="AAA+ ATPase" evidence="1">
    <location>
        <begin position="28"/>
        <end position="371"/>
    </location>
</feature>
<dbReference type="SMART" id="SM00382">
    <property type="entry name" value="AAA"/>
    <property type="match status" value="1"/>
</dbReference>
<protein>
    <submittedName>
        <fullName evidence="2">Putative ATP-binding protein involved in virulence</fullName>
    </submittedName>
</protein>
<proteinExistence type="predicted"/>
<dbReference type="Gene3D" id="3.40.50.300">
    <property type="entry name" value="P-loop containing nucleotide triphosphate hydrolases"/>
    <property type="match status" value="1"/>
</dbReference>
<gene>
    <name evidence="2" type="ORF">GGQ74_000335</name>
</gene>
<keyword evidence="2" id="KW-0067">ATP-binding</keyword>
<name>A0A846QMN9_9BACT</name>
<dbReference type="AlphaFoldDB" id="A0A846QMN9"/>
<evidence type="ECO:0000313" key="3">
    <source>
        <dbReference type="Proteomes" id="UP000580856"/>
    </source>
</evidence>
<organism evidence="2 3">
    <name type="scientific">Desulfobaculum xiamenense</name>
    <dbReference type="NCBI Taxonomy" id="995050"/>
    <lineage>
        <taxon>Bacteria</taxon>
        <taxon>Pseudomonadati</taxon>
        <taxon>Thermodesulfobacteriota</taxon>
        <taxon>Desulfovibrionia</taxon>
        <taxon>Desulfovibrionales</taxon>
        <taxon>Desulfovibrionaceae</taxon>
        <taxon>Desulfobaculum</taxon>
    </lineage>
</organism>
<dbReference type="Proteomes" id="UP000580856">
    <property type="component" value="Unassembled WGS sequence"/>
</dbReference>
<dbReference type="GO" id="GO:0016887">
    <property type="term" value="F:ATP hydrolysis activity"/>
    <property type="evidence" value="ECO:0007669"/>
    <property type="project" value="InterPro"/>
</dbReference>
<evidence type="ECO:0000313" key="2">
    <source>
        <dbReference type="EMBL" id="NJB66695.1"/>
    </source>
</evidence>
<dbReference type="GO" id="GO:0006302">
    <property type="term" value="P:double-strand break repair"/>
    <property type="evidence" value="ECO:0007669"/>
    <property type="project" value="TreeGrafter"/>
</dbReference>
<keyword evidence="3" id="KW-1185">Reference proteome</keyword>
<dbReference type="InterPro" id="IPR003959">
    <property type="entry name" value="ATPase_AAA_core"/>
</dbReference>
<reference evidence="2 3" key="1">
    <citation type="submission" date="2020-03" db="EMBL/GenBank/DDBJ databases">
        <title>Genomic Encyclopedia of Type Strains, Phase IV (KMG-IV): sequencing the most valuable type-strain genomes for metagenomic binning, comparative biology and taxonomic classification.</title>
        <authorList>
            <person name="Goeker M."/>
        </authorList>
    </citation>
    <scope>NUCLEOTIDE SEQUENCE [LARGE SCALE GENOMIC DNA]</scope>
    <source>
        <strain evidence="2 3">DSM 24233</strain>
    </source>
</reference>
<evidence type="ECO:0000259" key="1">
    <source>
        <dbReference type="SMART" id="SM00382"/>
    </source>
</evidence>
<dbReference type="Pfam" id="PF13304">
    <property type="entry name" value="AAA_21"/>
    <property type="match status" value="1"/>
</dbReference>
<accession>A0A846QMN9</accession>
<dbReference type="GO" id="GO:0000731">
    <property type="term" value="P:DNA synthesis involved in DNA repair"/>
    <property type="evidence" value="ECO:0007669"/>
    <property type="project" value="TreeGrafter"/>
</dbReference>
<dbReference type="SUPFAM" id="SSF52540">
    <property type="entry name" value="P-loop containing nucleoside triphosphate hydrolases"/>
    <property type="match status" value="1"/>
</dbReference>
<dbReference type="PANTHER" id="PTHR32182:SF23">
    <property type="entry name" value="ATP BINDING PROTEIN"/>
    <property type="match status" value="1"/>
</dbReference>
<sequence>MRIKSLELENFRLFEKVSIPFVSSDSDNGNVVVFVGNNGSGKTTILEALSLSLSWLVARISRGSGGQGTGIKDLAITNKKNFSTITIDGNYKEFDFSWRIAKNLKGRKKVAESDYTRLSELAEFFREKLTEDENASLPLLAYYPVERTILDIPLKIKTKHSFGQLDGLDGSLVQGVDFRRFFEWFREREDSESELRSRHSDDVLAKLKALLSEDRELDTISREDIDNIVGKPLRDRQLDAVRNAISTFMPGFENLKIKRKPRLRMMVDKDGVPLNVEQLSQGEKSLMALVGSISSRLSMMNPILPDPLKGRGIVMVDEIDLHLHPKWQRDIIDRLRNTFPNCQFILTTHSPLVISNSPNTLTYILNNGEIERVGNLYGMDANQVLLQEMGVEIRNSEIQNKLDDLMDLIQERKFSEAKSITSELEQILPADHWELNKVKILLLRKEAQCAKNS</sequence>